<dbReference type="GO" id="GO:0015658">
    <property type="term" value="F:branched-chain amino acid transmembrane transporter activity"/>
    <property type="evidence" value="ECO:0007669"/>
    <property type="project" value="InterPro"/>
</dbReference>
<comment type="subcellular location">
    <subcellularLocation>
        <location evidence="1">Cell membrane</location>
        <topology evidence="1">Multi-pass membrane protein</topology>
    </subcellularLocation>
</comment>
<gene>
    <name evidence="8" type="ORF">B1A_11710</name>
</gene>
<keyword evidence="2" id="KW-1003">Cell membrane</keyword>
<reference evidence="8" key="1">
    <citation type="submission" date="2013-08" db="EMBL/GenBank/DDBJ databases">
        <authorList>
            <person name="Mendez C."/>
            <person name="Richter M."/>
            <person name="Ferrer M."/>
            <person name="Sanchez J."/>
        </authorList>
    </citation>
    <scope>NUCLEOTIDE SEQUENCE</scope>
</reference>
<feature type="non-terminal residue" evidence="8">
    <location>
        <position position="1"/>
    </location>
</feature>
<dbReference type="EMBL" id="AUZX01008408">
    <property type="protein sequence ID" value="EQD56012.1"/>
    <property type="molecule type" value="Genomic_DNA"/>
</dbReference>
<keyword evidence="5 7" id="KW-0472">Membrane</keyword>
<feature type="transmembrane region" description="Helical" evidence="7">
    <location>
        <begin position="29"/>
        <end position="52"/>
    </location>
</feature>
<organism evidence="8">
    <name type="scientific">mine drainage metagenome</name>
    <dbReference type="NCBI Taxonomy" id="410659"/>
    <lineage>
        <taxon>unclassified sequences</taxon>
        <taxon>metagenomes</taxon>
        <taxon>ecological metagenomes</taxon>
    </lineage>
</organism>
<evidence type="ECO:0000256" key="5">
    <source>
        <dbReference type="ARBA" id="ARBA00023136"/>
    </source>
</evidence>
<dbReference type="CDD" id="cd06581">
    <property type="entry name" value="TM_PBP1_LivM_like"/>
    <property type="match status" value="1"/>
</dbReference>
<keyword evidence="3 7" id="KW-0812">Transmembrane</keyword>
<accession>T1AFT2</accession>
<dbReference type="PANTHER" id="PTHR30482:SF10">
    <property type="entry name" value="HIGH-AFFINITY BRANCHED-CHAIN AMINO ACID TRANSPORT PROTEIN BRAE"/>
    <property type="match status" value="1"/>
</dbReference>
<evidence type="ECO:0000313" key="8">
    <source>
        <dbReference type="EMBL" id="EQD56012.1"/>
    </source>
</evidence>
<dbReference type="PANTHER" id="PTHR30482">
    <property type="entry name" value="HIGH-AFFINITY BRANCHED-CHAIN AMINO ACID TRANSPORT SYSTEM PERMEASE"/>
    <property type="match status" value="1"/>
</dbReference>
<evidence type="ECO:0000256" key="2">
    <source>
        <dbReference type="ARBA" id="ARBA00022475"/>
    </source>
</evidence>
<keyword evidence="4 7" id="KW-1133">Transmembrane helix</keyword>
<evidence type="ECO:0000256" key="4">
    <source>
        <dbReference type="ARBA" id="ARBA00022989"/>
    </source>
</evidence>
<dbReference type="InterPro" id="IPR043428">
    <property type="entry name" value="LivM-like"/>
</dbReference>
<sequence length="117" mass="12450">FVRSPFGLALRGIREQPRRMRALGYNTWLYQYIAFIVAALFAGIGGVLLAYYNQFVGTSMLDLAQSTQLLIMTIIGGDRDARGAHCSGPASSSPCRTSSATTRCAGKPSSASSTSPP</sequence>
<reference evidence="8" key="2">
    <citation type="journal article" date="2014" name="ISME J.">
        <title>Microbial stratification in low pH oxic and suboxic macroscopic growths along an acid mine drainage.</title>
        <authorList>
            <person name="Mendez-Garcia C."/>
            <person name="Mesa V."/>
            <person name="Sprenger R.R."/>
            <person name="Richter M."/>
            <person name="Diez M.S."/>
            <person name="Solano J."/>
            <person name="Bargiela R."/>
            <person name="Golyshina O.V."/>
            <person name="Manteca A."/>
            <person name="Ramos J.L."/>
            <person name="Gallego J.R."/>
            <person name="Llorente I."/>
            <person name="Martins Dos Santos V.A."/>
            <person name="Jensen O.N."/>
            <person name="Pelaez A.I."/>
            <person name="Sanchez J."/>
            <person name="Ferrer M."/>
        </authorList>
    </citation>
    <scope>NUCLEOTIDE SEQUENCE</scope>
</reference>
<dbReference type="Pfam" id="PF02653">
    <property type="entry name" value="BPD_transp_2"/>
    <property type="match status" value="1"/>
</dbReference>
<name>T1AFT2_9ZZZZ</name>
<proteinExistence type="predicted"/>
<evidence type="ECO:0000256" key="6">
    <source>
        <dbReference type="SAM" id="MobiDB-lite"/>
    </source>
</evidence>
<dbReference type="InterPro" id="IPR001851">
    <property type="entry name" value="ABC_transp_permease"/>
</dbReference>
<dbReference type="GO" id="GO:0005886">
    <property type="term" value="C:plasma membrane"/>
    <property type="evidence" value="ECO:0007669"/>
    <property type="project" value="UniProtKB-SubCell"/>
</dbReference>
<evidence type="ECO:0000256" key="7">
    <source>
        <dbReference type="SAM" id="Phobius"/>
    </source>
</evidence>
<protein>
    <submittedName>
        <fullName evidence="8">Inner-membrane translocator</fullName>
    </submittedName>
</protein>
<evidence type="ECO:0000256" key="1">
    <source>
        <dbReference type="ARBA" id="ARBA00004651"/>
    </source>
</evidence>
<evidence type="ECO:0000256" key="3">
    <source>
        <dbReference type="ARBA" id="ARBA00022692"/>
    </source>
</evidence>
<dbReference type="AlphaFoldDB" id="T1AFT2"/>
<comment type="caution">
    <text evidence="8">The sequence shown here is derived from an EMBL/GenBank/DDBJ whole genome shotgun (WGS) entry which is preliminary data.</text>
</comment>
<feature type="compositionally biased region" description="Polar residues" evidence="6">
    <location>
        <begin position="89"/>
        <end position="102"/>
    </location>
</feature>
<feature type="region of interest" description="Disordered" evidence="6">
    <location>
        <begin position="82"/>
        <end position="117"/>
    </location>
</feature>